<dbReference type="SUPFAM" id="SSF53244">
    <property type="entry name" value="MurD-like peptide ligases, peptide-binding domain"/>
    <property type="match status" value="1"/>
</dbReference>
<keyword evidence="5 9" id="KW-0132">Cell division</keyword>
<evidence type="ECO:0000259" key="10">
    <source>
        <dbReference type="Pfam" id="PF08245"/>
    </source>
</evidence>
<comment type="catalytic activity">
    <reaction evidence="9">
        <text>UDP-N-acetyl-alpha-D-muramoyl-L-alanine + D-glutamate + ATP = UDP-N-acetyl-alpha-D-muramoyl-L-alanyl-D-glutamate + ADP + phosphate + H(+)</text>
        <dbReference type="Rhea" id="RHEA:16429"/>
        <dbReference type="ChEBI" id="CHEBI:15378"/>
        <dbReference type="ChEBI" id="CHEBI:29986"/>
        <dbReference type="ChEBI" id="CHEBI:30616"/>
        <dbReference type="ChEBI" id="CHEBI:43474"/>
        <dbReference type="ChEBI" id="CHEBI:83898"/>
        <dbReference type="ChEBI" id="CHEBI:83900"/>
        <dbReference type="ChEBI" id="CHEBI:456216"/>
        <dbReference type="EC" id="6.3.2.9"/>
    </reaction>
</comment>
<dbReference type="GO" id="GO:0008360">
    <property type="term" value="P:regulation of cell shape"/>
    <property type="evidence" value="ECO:0007669"/>
    <property type="project" value="UniProtKB-KW"/>
</dbReference>
<accession>A0A1G7U5W2</accession>
<evidence type="ECO:0000256" key="9">
    <source>
        <dbReference type="HAMAP-Rule" id="MF_00639"/>
    </source>
</evidence>
<protein>
    <recommendedName>
        <fullName evidence="9">UDP-N-acetylmuramoylalanine--D-glutamate ligase</fullName>
        <ecNumber evidence="9">6.3.2.9</ecNumber>
    </recommendedName>
    <alternativeName>
        <fullName evidence="9">D-glutamic acid-adding enzyme</fullName>
    </alternativeName>
    <alternativeName>
        <fullName evidence="9">UDP-N-acetylmuramoyl-L-alanyl-D-glutamate synthetase</fullName>
    </alternativeName>
</protein>
<reference evidence="11 12" key="1">
    <citation type="submission" date="2016-10" db="EMBL/GenBank/DDBJ databases">
        <authorList>
            <person name="de Groot N.N."/>
        </authorList>
    </citation>
    <scope>NUCLEOTIDE SEQUENCE [LARGE SCALE GENOMIC DNA]</scope>
    <source>
        <strain evidence="11 12">DSM 25584</strain>
    </source>
</reference>
<dbReference type="OrthoDB" id="9809796at2"/>
<gene>
    <name evidence="9" type="primary">murD</name>
    <name evidence="11" type="ORF">SAMN05216241_11224</name>
</gene>
<name>A0A1G7U5W2_9PROT</name>
<feature type="binding site" evidence="9">
    <location>
        <begin position="117"/>
        <end position="123"/>
    </location>
    <ligand>
        <name>ATP</name>
        <dbReference type="ChEBI" id="CHEBI:30616"/>
    </ligand>
</feature>
<dbReference type="GO" id="GO:0005524">
    <property type="term" value="F:ATP binding"/>
    <property type="evidence" value="ECO:0007669"/>
    <property type="project" value="UniProtKB-UniRule"/>
</dbReference>
<keyword evidence="9" id="KW-0961">Cell wall biogenesis/degradation</keyword>
<dbReference type="GO" id="GO:0009252">
    <property type="term" value="P:peptidoglycan biosynthetic process"/>
    <property type="evidence" value="ECO:0007669"/>
    <property type="project" value="UniProtKB-UniRule"/>
</dbReference>
<dbReference type="STRING" id="1082479.SAMN05216241_11224"/>
<dbReference type="GO" id="GO:0051301">
    <property type="term" value="P:cell division"/>
    <property type="evidence" value="ECO:0007669"/>
    <property type="project" value="UniProtKB-KW"/>
</dbReference>
<dbReference type="SUPFAM" id="SSF51735">
    <property type="entry name" value="NAD(P)-binding Rossmann-fold domains"/>
    <property type="match status" value="1"/>
</dbReference>
<keyword evidence="6 9" id="KW-0547">Nucleotide-binding</keyword>
<evidence type="ECO:0000256" key="1">
    <source>
        <dbReference type="ARBA" id="ARBA00004496"/>
    </source>
</evidence>
<evidence type="ECO:0000256" key="6">
    <source>
        <dbReference type="ARBA" id="ARBA00022741"/>
    </source>
</evidence>
<dbReference type="PANTHER" id="PTHR43692">
    <property type="entry name" value="UDP-N-ACETYLMURAMOYLALANINE--D-GLUTAMATE LIGASE"/>
    <property type="match status" value="1"/>
</dbReference>
<dbReference type="GO" id="GO:0004326">
    <property type="term" value="F:tetrahydrofolylpolyglutamate synthase activity"/>
    <property type="evidence" value="ECO:0007669"/>
    <property type="project" value="InterPro"/>
</dbReference>
<evidence type="ECO:0000256" key="3">
    <source>
        <dbReference type="ARBA" id="ARBA00022490"/>
    </source>
</evidence>
<dbReference type="AlphaFoldDB" id="A0A1G7U5W2"/>
<dbReference type="InterPro" id="IPR005762">
    <property type="entry name" value="MurD"/>
</dbReference>
<keyword evidence="4 9" id="KW-0436">Ligase</keyword>
<evidence type="ECO:0000313" key="12">
    <source>
        <dbReference type="Proteomes" id="UP000199415"/>
    </source>
</evidence>
<evidence type="ECO:0000256" key="5">
    <source>
        <dbReference type="ARBA" id="ARBA00022618"/>
    </source>
</evidence>
<dbReference type="UniPathway" id="UPA00219"/>
<dbReference type="Pfam" id="PF08245">
    <property type="entry name" value="Mur_ligase_M"/>
    <property type="match status" value="1"/>
</dbReference>
<keyword evidence="8 9" id="KW-0131">Cell cycle</keyword>
<comment type="similarity">
    <text evidence="9">Belongs to the MurCDEF family.</text>
</comment>
<dbReference type="NCBIfam" id="TIGR01087">
    <property type="entry name" value="murD"/>
    <property type="match status" value="1"/>
</dbReference>
<evidence type="ECO:0000256" key="8">
    <source>
        <dbReference type="ARBA" id="ARBA00023306"/>
    </source>
</evidence>
<keyword evidence="12" id="KW-1185">Reference proteome</keyword>
<dbReference type="GO" id="GO:0008764">
    <property type="term" value="F:UDP-N-acetylmuramoylalanine-D-glutamate ligase activity"/>
    <property type="evidence" value="ECO:0007669"/>
    <property type="project" value="UniProtKB-UniRule"/>
</dbReference>
<keyword evidence="3 9" id="KW-0963">Cytoplasm</keyword>
<sequence length="484" mass="49765">MIPLAFAADRLVAVFGLGTSGLAAARALHESGARVLAWDDDSSRREAAQAQGVPLTHPDEPAWGAAAFLVLSPGIPDRHPESHPVAARARANDVPIVSDVELLARAQADARFVGVTGTNGKSTTTALIGHILDEAGAAPQVGGNLGRPALAFEPAAPNQPYVLEMSSYQLERTASATFDVAVLLNISPDHLDRHGGMDGYVAAKRRIFEGQRAAHTAVVGVDDARTREIARALRAADGPTIVPVSASEPVPGGVSAAGGVLIDDLDGERAEAVDLRTCATLPGAHNWQNAAAAYAACRRLGVARETIAAALNSYPGLAHRQEVVAVIDGVAFVNDSKATNADAAARALASYPAIYWIVGGRAKDGGLTGTEAHWGKVCRAYTIGEAADSFRATLADTVPTVAADTLDIAVHQAAEAARADGVPGAVVLLSPACASFDQYADFAGRGDHFRALVADLPGTRERLTPAHLGADTDANTAADAGGAP</sequence>
<comment type="pathway">
    <text evidence="2 9">Cell wall biogenesis; peptidoglycan biosynthesis.</text>
</comment>
<comment type="subcellular location">
    <subcellularLocation>
        <location evidence="1 9">Cytoplasm</location>
    </subcellularLocation>
</comment>
<dbReference type="GO" id="GO:0071555">
    <property type="term" value="P:cell wall organization"/>
    <property type="evidence" value="ECO:0007669"/>
    <property type="project" value="UniProtKB-KW"/>
</dbReference>
<dbReference type="PANTHER" id="PTHR43692:SF1">
    <property type="entry name" value="UDP-N-ACETYLMURAMOYLALANINE--D-GLUTAMATE LIGASE"/>
    <property type="match status" value="1"/>
</dbReference>
<evidence type="ECO:0000256" key="7">
    <source>
        <dbReference type="ARBA" id="ARBA00022840"/>
    </source>
</evidence>
<dbReference type="SUPFAM" id="SSF53623">
    <property type="entry name" value="MurD-like peptide ligases, catalytic domain"/>
    <property type="match status" value="1"/>
</dbReference>
<dbReference type="InterPro" id="IPR036291">
    <property type="entry name" value="NAD(P)-bd_dom_sf"/>
</dbReference>
<dbReference type="InterPro" id="IPR013221">
    <property type="entry name" value="Mur_ligase_cen"/>
</dbReference>
<comment type="function">
    <text evidence="9">Cell wall formation. Catalyzes the addition of glutamate to the nucleotide precursor UDP-N-acetylmuramoyl-L-alanine (UMA).</text>
</comment>
<evidence type="ECO:0000313" key="11">
    <source>
        <dbReference type="EMBL" id="SDG42804.1"/>
    </source>
</evidence>
<evidence type="ECO:0000256" key="2">
    <source>
        <dbReference type="ARBA" id="ARBA00004752"/>
    </source>
</evidence>
<dbReference type="EC" id="6.3.2.9" evidence="9"/>
<dbReference type="InterPro" id="IPR036565">
    <property type="entry name" value="Mur-like_cat_sf"/>
</dbReference>
<dbReference type="Proteomes" id="UP000199415">
    <property type="component" value="Unassembled WGS sequence"/>
</dbReference>
<dbReference type="HAMAP" id="MF_00639">
    <property type="entry name" value="MurD"/>
    <property type="match status" value="1"/>
</dbReference>
<dbReference type="Gene3D" id="3.90.190.20">
    <property type="entry name" value="Mur ligase, C-terminal domain"/>
    <property type="match status" value="1"/>
</dbReference>
<dbReference type="EMBL" id="FNCE01000012">
    <property type="protein sequence ID" value="SDG42804.1"/>
    <property type="molecule type" value="Genomic_DNA"/>
</dbReference>
<keyword evidence="9" id="KW-0573">Peptidoglycan synthesis</keyword>
<keyword evidence="9" id="KW-0133">Cell shape</keyword>
<dbReference type="Gene3D" id="3.40.50.720">
    <property type="entry name" value="NAD(P)-binding Rossmann-like Domain"/>
    <property type="match status" value="1"/>
</dbReference>
<dbReference type="GO" id="GO:0005737">
    <property type="term" value="C:cytoplasm"/>
    <property type="evidence" value="ECO:0007669"/>
    <property type="project" value="UniProtKB-SubCell"/>
</dbReference>
<dbReference type="InterPro" id="IPR018109">
    <property type="entry name" value="Folylpolyglutamate_synth_CS"/>
</dbReference>
<dbReference type="InterPro" id="IPR036615">
    <property type="entry name" value="Mur_ligase_C_dom_sf"/>
</dbReference>
<evidence type="ECO:0000256" key="4">
    <source>
        <dbReference type="ARBA" id="ARBA00022598"/>
    </source>
</evidence>
<keyword evidence="7 9" id="KW-0067">ATP-binding</keyword>
<proteinExistence type="inferred from homology"/>
<dbReference type="RefSeq" id="WP_090021501.1">
    <property type="nucleotide sequence ID" value="NZ_FNCE01000012.1"/>
</dbReference>
<dbReference type="PROSITE" id="PS01011">
    <property type="entry name" value="FOLYLPOLYGLU_SYNT_1"/>
    <property type="match status" value="1"/>
</dbReference>
<dbReference type="Gene3D" id="3.40.1190.10">
    <property type="entry name" value="Mur-like, catalytic domain"/>
    <property type="match status" value="1"/>
</dbReference>
<feature type="domain" description="Mur ligase central" evidence="10">
    <location>
        <begin position="115"/>
        <end position="297"/>
    </location>
</feature>
<organism evidence="11 12">
    <name type="scientific">Limimonas halophila</name>
    <dbReference type="NCBI Taxonomy" id="1082479"/>
    <lineage>
        <taxon>Bacteria</taxon>
        <taxon>Pseudomonadati</taxon>
        <taxon>Pseudomonadota</taxon>
        <taxon>Alphaproteobacteria</taxon>
        <taxon>Rhodospirillales</taxon>
        <taxon>Rhodovibrionaceae</taxon>
        <taxon>Limimonas</taxon>
    </lineage>
</organism>